<name>A0A239XF89_STRAI</name>
<evidence type="ECO:0000313" key="1">
    <source>
        <dbReference type="EMBL" id="SNV44883.1"/>
    </source>
</evidence>
<dbReference type="OrthoDB" id="2301957at2"/>
<gene>
    <name evidence="1" type="primary">ypsA</name>
    <name evidence="1" type="ORF">SAMEA4504048_01937</name>
</gene>
<dbReference type="Proteomes" id="UP000215144">
    <property type="component" value="Chromosome 1"/>
</dbReference>
<dbReference type="NCBIfam" id="NF010181">
    <property type="entry name" value="PRK13660.1"/>
    <property type="match status" value="1"/>
</dbReference>
<dbReference type="Gene3D" id="3.40.50.450">
    <property type="match status" value="1"/>
</dbReference>
<reference evidence="1 2" key="1">
    <citation type="submission" date="2017-06" db="EMBL/GenBank/DDBJ databases">
        <authorList>
            <consortium name="Pathogen Informatics"/>
        </authorList>
    </citation>
    <scope>NUCLEOTIDE SEQUENCE [LARGE SCALE GENOMIC DNA]</scope>
    <source>
        <strain evidence="1 2">NCTC11291</strain>
    </source>
</reference>
<dbReference type="InterPro" id="IPR010697">
    <property type="entry name" value="YspA"/>
</dbReference>
<dbReference type="SUPFAM" id="SSF102405">
    <property type="entry name" value="MCP/YpsA-like"/>
    <property type="match status" value="1"/>
</dbReference>
<dbReference type="EMBL" id="LT906454">
    <property type="protein sequence ID" value="SNV44883.1"/>
    <property type="molecule type" value="Genomic_DNA"/>
</dbReference>
<dbReference type="AlphaFoldDB" id="A0A239XF89"/>
<dbReference type="PANTHER" id="PTHR38440">
    <property type="entry name" value="UPF0398 PROTEIN YPSA"/>
    <property type="match status" value="1"/>
</dbReference>
<protein>
    <submittedName>
        <fullName evidence="1">Uncharacterized protein conserved in bacteria</fullName>
    </submittedName>
</protein>
<proteinExistence type="predicted"/>
<accession>A0A239XF89</accession>
<dbReference type="KEGG" id="saco:SAME_01937"/>
<dbReference type="PIRSF" id="PIRSF021290">
    <property type="entry name" value="DUF1273"/>
    <property type="match status" value="1"/>
</dbReference>
<dbReference type="Pfam" id="PF06908">
    <property type="entry name" value="YpsA"/>
    <property type="match status" value="1"/>
</dbReference>
<organism evidence="1 2">
    <name type="scientific">Streptococcus acidominimus</name>
    <dbReference type="NCBI Taxonomy" id="1326"/>
    <lineage>
        <taxon>Bacteria</taxon>
        <taxon>Bacillati</taxon>
        <taxon>Bacillota</taxon>
        <taxon>Bacilli</taxon>
        <taxon>Lactobacillales</taxon>
        <taxon>Streptococcaceae</taxon>
        <taxon>Streptococcus</taxon>
    </lineage>
</organism>
<dbReference type="RefSeq" id="WP_095123421.1">
    <property type="nucleotide sequence ID" value="NZ_LT906454.1"/>
</dbReference>
<evidence type="ECO:0000313" key="2">
    <source>
        <dbReference type="Proteomes" id="UP000215144"/>
    </source>
</evidence>
<sequence length="172" mass="20325">MTTVLVSGYRSFELGIFQENDDRVKFIKKAIRRDLERFCEEGLTWLVFTGNLGFEAWVLQVAKAMANEYGFSIATLFCFANQGENWSDANQDILRQFKEVDFVKYSFEAYTDPGQFKAYNQFLLENTDQAYLFYDEEQETSLKYLYNLMKEKAYPIRQLQFDDLNDIAMENE</sequence>
<dbReference type="PANTHER" id="PTHR38440:SF1">
    <property type="entry name" value="UPF0398 PROTEIN SPR0331"/>
    <property type="match status" value="1"/>
</dbReference>